<evidence type="ECO:0000259" key="5">
    <source>
        <dbReference type="Pfam" id="PF00501"/>
    </source>
</evidence>
<dbReference type="InterPro" id="IPR042099">
    <property type="entry name" value="ANL_N_sf"/>
</dbReference>
<dbReference type="InterPro" id="IPR000873">
    <property type="entry name" value="AMP-dep_synth/lig_dom"/>
</dbReference>
<dbReference type="GO" id="GO:0006637">
    <property type="term" value="P:acyl-CoA metabolic process"/>
    <property type="evidence" value="ECO:0007669"/>
    <property type="project" value="TreeGrafter"/>
</dbReference>
<dbReference type="Pfam" id="PF13193">
    <property type="entry name" value="AMP-binding_C"/>
    <property type="match status" value="1"/>
</dbReference>
<dbReference type="PROSITE" id="PS00455">
    <property type="entry name" value="AMP_BINDING"/>
    <property type="match status" value="1"/>
</dbReference>
<name>U1YGP3_ANEAE</name>
<dbReference type="GO" id="GO:0004321">
    <property type="term" value="F:fatty-acyl-CoA synthase activity"/>
    <property type="evidence" value="ECO:0007669"/>
    <property type="project" value="TreeGrafter"/>
</dbReference>
<reference evidence="7 8" key="1">
    <citation type="submission" date="2013-08" db="EMBL/GenBank/DDBJ databases">
        <authorList>
            <person name="Weinstock G."/>
            <person name="Sodergren E."/>
            <person name="Wylie T."/>
            <person name="Fulton L."/>
            <person name="Fulton R."/>
            <person name="Fronick C."/>
            <person name="O'Laughlin M."/>
            <person name="Godfrey J."/>
            <person name="Miner T."/>
            <person name="Herter B."/>
            <person name="Appelbaum E."/>
            <person name="Cordes M."/>
            <person name="Lek S."/>
            <person name="Wollam A."/>
            <person name="Pepin K.H."/>
            <person name="Palsikar V.B."/>
            <person name="Mitreva M."/>
            <person name="Wilson R.K."/>
        </authorList>
    </citation>
    <scope>NUCLEOTIDE SEQUENCE [LARGE SCALE GENOMIC DNA]</scope>
    <source>
        <strain evidence="7 8">ATCC 12856</strain>
    </source>
</reference>
<dbReference type="PANTHER" id="PTHR43605">
    <property type="entry name" value="ACYL-COENZYME A SYNTHETASE"/>
    <property type="match status" value="1"/>
</dbReference>
<keyword evidence="2" id="KW-0436">Ligase</keyword>
<dbReference type="eggNOG" id="COG0365">
    <property type="taxonomic scope" value="Bacteria"/>
</dbReference>
<evidence type="ECO:0000256" key="3">
    <source>
        <dbReference type="ARBA" id="ARBA00022741"/>
    </source>
</evidence>
<dbReference type="STRING" id="649747.HMPREF0083_01895"/>
<dbReference type="InterPro" id="IPR020845">
    <property type="entry name" value="AMP-binding_CS"/>
</dbReference>
<dbReference type="GO" id="GO:0006633">
    <property type="term" value="P:fatty acid biosynthetic process"/>
    <property type="evidence" value="ECO:0007669"/>
    <property type="project" value="TreeGrafter"/>
</dbReference>
<evidence type="ECO:0000259" key="6">
    <source>
        <dbReference type="Pfam" id="PF13193"/>
    </source>
</evidence>
<evidence type="ECO:0000313" key="7">
    <source>
        <dbReference type="EMBL" id="ERI09966.1"/>
    </source>
</evidence>
<dbReference type="EMBL" id="AWSJ01000126">
    <property type="protein sequence ID" value="ERI09966.1"/>
    <property type="molecule type" value="Genomic_DNA"/>
</dbReference>
<dbReference type="InterPro" id="IPR051087">
    <property type="entry name" value="Mitochondrial_ACSM"/>
</dbReference>
<evidence type="ECO:0000256" key="4">
    <source>
        <dbReference type="ARBA" id="ARBA00022840"/>
    </source>
</evidence>
<dbReference type="PATRIC" id="fig|649747.3.peg.1714"/>
<dbReference type="GO" id="GO:0016405">
    <property type="term" value="F:CoA-ligase activity"/>
    <property type="evidence" value="ECO:0007669"/>
    <property type="project" value="UniProtKB-ARBA"/>
</dbReference>
<dbReference type="FunFam" id="3.30.300.30:FF:000005">
    <property type="entry name" value="Acyl-coenzyme A synthetase ACSM5, mitochondrial"/>
    <property type="match status" value="1"/>
</dbReference>
<dbReference type="CDD" id="cd05972">
    <property type="entry name" value="MACS_like"/>
    <property type="match status" value="1"/>
</dbReference>
<evidence type="ECO:0000313" key="8">
    <source>
        <dbReference type="Proteomes" id="UP000016511"/>
    </source>
</evidence>
<dbReference type="AlphaFoldDB" id="U1YGP3"/>
<feature type="domain" description="AMP-binding enzyme C-terminal" evidence="6">
    <location>
        <begin position="450"/>
        <end position="528"/>
    </location>
</feature>
<comment type="similarity">
    <text evidence="1">Belongs to the ATP-dependent AMP-binding enzyme family.</text>
</comment>
<proteinExistence type="inferred from homology"/>
<accession>U1YGP3</accession>
<evidence type="ECO:0000256" key="2">
    <source>
        <dbReference type="ARBA" id="ARBA00022598"/>
    </source>
</evidence>
<dbReference type="Proteomes" id="UP000016511">
    <property type="component" value="Unassembled WGS sequence"/>
</dbReference>
<feature type="domain" description="AMP-dependent synthetase/ligase" evidence="5">
    <location>
        <begin position="38"/>
        <end position="400"/>
    </location>
</feature>
<dbReference type="HOGENOM" id="CLU_000022_59_10_9"/>
<dbReference type="PANTHER" id="PTHR43605:SF10">
    <property type="entry name" value="ACYL-COA SYNTHETASE MEDIUM CHAIN FAMILY MEMBER 3"/>
    <property type="match status" value="1"/>
</dbReference>
<evidence type="ECO:0000256" key="1">
    <source>
        <dbReference type="ARBA" id="ARBA00006432"/>
    </source>
</evidence>
<dbReference type="GO" id="GO:0005524">
    <property type="term" value="F:ATP binding"/>
    <property type="evidence" value="ECO:0007669"/>
    <property type="project" value="UniProtKB-KW"/>
</dbReference>
<dbReference type="InterPro" id="IPR045851">
    <property type="entry name" value="AMP-bd_C_sf"/>
</dbReference>
<keyword evidence="8" id="KW-1185">Reference proteome</keyword>
<dbReference type="Pfam" id="PF00501">
    <property type="entry name" value="AMP-binding"/>
    <property type="match status" value="1"/>
</dbReference>
<comment type="caution">
    <text evidence="7">The sequence shown here is derived from an EMBL/GenBank/DDBJ whole genome shotgun (WGS) entry which is preliminary data.</text>
</comment>
<dbReference type="NCBIfam" id="NF047394">
    <property type="entry name" value="AcylCoAsynMbcS"/>
    <property type="match status" value="1"/>
</dbReference>
<protein>
    <submittedName>
        <fullName evidence="7">AMP-binding enzyme</fullName>
    </submittedName>
</protein>
<dbReference type="InterPro" id="IPR025110">
    <property type="entry name" value="AMP-bd_C"/>
</dbReference>
<keyword evidence="3" id="KW-0547">Nucleotide-binding</keyword>
<dbReference type="Gene3D" id="3.40.50.12780">
    <property type="entry name" value="N-terminal domain of ligase-like"/>
    <property type="match status" value="1"/>
</dbReference>
<dbReference type="SUPFAM" id="SSF56801">
    <property type="entry name" value="Acetyl-CoA synthetase-like"/>
    <property type="match status" value="1"/>
</dbReference>
<dbReference type="GO" id="GO:0015645">
    <property type="term" value="F:fatty acid ligase activity"/>
    <property type="evidence" value="ECO:0007669"/>
    <property type="project" value="TreeGrafter"/>
</dbReference>
<dbReference type="Gene3D" id="3.30.300.30">
    <property type="match status" value="1"/>
</dbReference>
<sequence>MFINLVKINENWRRWRMTELQLHAPEYYNMVNDIERYAQDRDKLALLWENEEGETKRFTYAQLSKASNQLANGLKELGIQKGDKVMIILPRIEQAYISYMAALKIGAIVLPGSEMLMPKDILYRATHAGIKAVISYHDLVDRIDEVRSDCRTMETFIVYGSDKEGWLSFDKVMDGQSEEFEIENTRADDIAFLNYTSGTTGNPKGVIHTHSWAYAHQAVAARLWLDVREGDVVWATAGPGWAKWNWSPFISVLGSGATGLVYLGKFDPKKYLSLLEKYQVNVLCCTPTEYRIMAKAEGLDQYKLAHLRSTVSAGEPLNREVIDTFKKYYGVTVRDGYGQTENTLLIGTLSGMEVKPGSMGKPTPGNRIAIIDEEGNPVEQGQVGDIAVHRSVPALFKGYLNDPERTAASFRGEWYLTGDQAKEDEDGYYFFEGRSDDIIISSGYTIGPFEVEDALVKHSAVKECAVVASPDPIRGSIVKAFVILRDTTAASEELVKELQEHVKNITAPYKYPREIEFVEELPKTTSGKIRRVELRQAEKSRKATQI</sequence>
<organism evidence="7 8">
    <name type="scientific">Aneurinibacillus aneurinilyticus ATCC 12856</name>
    <dbReference type="NCBI Taxonomy" id="649747"/>
    <lineage>
        <taxon>Bacteria</taxon>
        <taxon>Bacillati</taxon>
        <taxon>Bacillota</taxon>
        <taxon>Bacilli</taxon>
        <taxon>Bacillales</taxon>
        <taxon>Paenibacillaceae</taxon>
        <taxon>Aneurinibacillus group</taxon>
        <taxon>Aneurinibacillus</taxon>
    </lineage>
</organism>
<gene>
    <name evidence="7" type="ORF">HMPREF0083_01895</name>
</gene>
<keyword evidence="4" id="KW-0067">ATP-binding</keyword>